<protein>
    <submittedName>
        <fullName evidence="3">Uncharacterized protein</fullName>
    </submittedName>
</protein>
<feature type="coiled-coil region" evidence="1">
    <location>
        <begin position="93"/>
        <end position="120"/>
    </location>
</feature>
<evidence type="ECO:0000256" key="2">
    <source>
        <dbReference type="SAM" id="MobiDB-lite"/>
    </source>
</evidence>
<accession>A0A2I0VYK3</accession>
<dbReference type="AlphaFoldDB" id="A0A2I0VYK3"/>
<dbReference type="EMBL" id="KZ503088">
    <property type="protein sequence ID" value="PKU68491.1"/>
    <property type="molecule type" value="Genomic_DNA"/>
</dbReference>
<evidence type="ECO:0000256" key="1">
    <source>
        <dbReference type="SAM" id="Coils"/>
    </source>
</evidence>
<feature type="compositionally biased region" description="Polar residues" evidence="2">
    <location>
        <begin position="259"/>
        <end position="268"/>
    </location>
</feature>
<keyword evidence="1" id="KW-0175">Coiled coil</keyword>
<evidence type="ECO:0000313" key="4">
    <source>
        <dbReference type="Proteomes" id="UP000233837"/>
    </source>
</evidence>
<reference evidence="3 4" key="1">
    <citation type="journal article" date="2016" name="Sci. Rep.">
        <title>The Dendrobium catenatum Lindl. genome sequence provides insights into polysaccharide synthase, floral development and adaptive evolution.</title>
        <authorList>
            <person name="Zhang G.Q."/>
            <person name="Xu Q."/>
            <person name="Bian C."/>
            <person name="Tsai W.C."/>
            <person name="Yeh C.M."/>
            <person name="Liu K.W."/>
            <person name="Yoshida K."/>
            <person name="Zhang L.S."/>
            <person name="Chang S.B."/>
            <person name="Chen F."/>
            <person name="Shi Y."/>
            <person name="Su Y.Y."/>
            <person name="Zhang Y.Q."/>
            <person name="Chen L.J."/>
            <person name="Yin Y."/>
            <person name="Lin M."/>
            <person name="Huang H."/>
            <person name="Deng H."/>
            <person name="Wang Z.W."/>
            <person name="Zhu S.L."/>
            <person name="Zhao X."/>
            <person name="Deng C."/>
            <person name="Niu S.C."/>
            <person name="Huang J."/>
            <person name="Wang M."/>
            <person name="Liu G.H."/>
            <person name="Yang H.J."/>
            <person name="Xiao X.J."/>
            <person name="Hsiao Y.Y."/>
            <person name="Wu W.L."/>
            <person name="Chen Y.Y."/>
            <person name="Mitsuda N."/>
            <person name="Ohme-Takagi M."/>
            <person name="Luo Y.B."/>
            <person name="Van de Peer Y."/>
            <person name="Liu Z.J."/>
        </authorList>
    </citation>
    <scope>NUCLEOTIDE SEQUENCE [LARGE SCALE GENOMIC DNA]</scope>
    <source>
        <tissue evidence="3">The whole plant</tissue>
    </source>
</reference>
<sequence length="321" mass="36805">MDYKGYLQFNVEAIDMRHVNEGVQEIRDILKKKAVEAFNLYDDDLLIEEDLVADIHMVETRASTKDAKPSKHRSSKEEESTTVDSDFDTSVKLREKDEYIKSLERKVEEMIIRVEQMQNQIFQSQLSRPDQLEPTVHIMGEHNRKIDSNLKLPKVTSPISLADKDIRQMIETQGFTIKTFEKLLNKASNLYEEASKMPFLKDYTEDKKASNPLKSFGKRTTMVSVVDKGKKLINIHLNDSYVENNPELAEIDQEVQEFSSPDLTPQGENESDVLSDEQVSSSQDHLLVMEHAPCGTILNSKSNFPWEAKLPSHKIIQSSFP</sequence>
<feature type="region of interest" description="Disordered" evidence="2">
    <location>
        <begin position="259"/>
        <end position="280"/>
    </location>
</feature>
<gene>
    <name evidence="3" type="ORF">MA16_Dca020028</name>
</gene>
<evidence type="ECO:0000313" key="3">
    <source>
        <dbReference type="EMBL" id="PKU68491.1"/>
    </source>
</evidence>
<organism evidence="3 4">
    <name type="scientific">Dendrobium catenatum</name>
    <dbReference type="NCBI Taxonomy" id="906689"/>
    <lineage>
        <taxon>Eukaryota</taxon>
        <taxon>Viridiplantae</taxon>
        <taxon>Streptophyta</taxon>
        <taxon>Embryophyta</taxon>
        <taxon>Tracheophyta</taxon>
        <taxon>Spermatophyta</taxon>
        <taxon>Magnoliopsida</taxon>
        <taxon>Liliopsida</taxon>
        <taxon>Asparagales</taxon>
        <taxon>Orchidaceae</taxon>
        <taxon>Epidendroideae</taxon>
        <taxon>Malaxideae</taxon>
        <taxon>Dendrobiinae</taxon>
        <taxon>Dendrobium</taxon>
    </lineage>
</organism>
<dbReference type="Proteomes" id="UP000233837">
    <property type="component" value="Unassembled WGS sequence"/>
</dbReference>
<feature type="compositionally biased region" description="Basic and acidic residues" evidence="2">
    <location>
        <begin position="62"/>
        <end position="79"/>
    </location>
</feature>
<name>A0A2I0VYK3_9ASPA</name>
<keyword evidence="4" id="KW-1185">Reference proteome</keyword>
<proteinExistence type="predicted"/>
<reference evidence="3 4" key="2">
    <citation type="journal article" date="2017" name="Nature">
        <title>The Apostasia genome and the evolution of orchids.</title>
        <authorList>
            <person name="Zhang G.Q."/>
            <person name="Liu K.W."/>
            <person name="Li Z."/>
            <person name="Lohaus R."/>
            <person name="Hsiao Y.Y."/>
            <person name="Niu S.C."/>
            <person name="Wang J.Y."/>
            <person name="Lin Y.C."/>
            <person name="Xu Q."/>
            <person name="Chen L.J."/>
            <person name="Yoshida K."/>
            <person name="Fujiwara S."/>
            <person name="Wang Z.W."/>
            <person name="Zhang Y.Q."/>
            <person name="Mitsuda N."/>
            <person name="Wang M."/>
            <person name="Liu G.H."/>
            <person name="Pecoraro L."/>
            <person name="Huang H.X."/>
            <person name="Xiao X.J."/>
            <person name="Lin M."/>
            <person name="Wu X.Y."/>
            <person name="Wu W.L."/>
            <person name="Chen Y.Y."/>
            <person name="Chang S.B."/>
            <person name="Sakamoto S."/>
            <person name="Ohme-Takagi M."/>
            <person name="Yagi M."/>
            <person name="Zeng S.J."/>
            <person name="Shen C.Y."/>
            <person name="Yeh C.M."/>
            <person name="Luo Y.B."/>
            <person name="Tsai W.C."/>
            <person name="Van de Peer Y."/>
            <person name="Liu Z.J."/>
        </authorList>
    </citation>
    <scope>NUCLEOTIDE SEQUENCE [LARGE SCALE GENOMIC DNA]</scope>
    <source>
        <tissue evidence="3">The whole plant</tissue>
    </source>
</reference>
<feature type="region of interest" description="Disordered" evidence="2">
    <location>
        <begin position="62"/>
        <end position="85"/>
    </location>
</feature>